<gene>
    <name evidence="2" type="ORF">ENSA5_52870</name>
</gene>
<keyword evidence="1" id="KW-0812">Transmembrane</keyword>
<feature type="transmembrane region" description="Helical" evidence="1">
    <location>
        <begin position="107"/>
        <end position="129"/>
    </location>
</feature>
<organism evidence="2 3">
    <name type="scientific">Enhygromyxa salina</name>
    <dbReference type="NCBI Taxonomy" id="215803"/>
    <lineage>
        <taxon>Bacteria</taxon>
        <taxon>Pseudomonadati</taxon>
        <taxon>Myxococcota</taxon>
        <taxon>Polyangia</taxon>
        <taxon>Nannocystales</taxon>
        <taxon>Nannocystaceae</taxon>
        <taxon>Enhygromyxa</taxon>
    </lineage>
</organism>
<feature type="transmembrane region" description="Helical" evidence="1">
    <location>
        <begin position="63"/>
        <end position="87"/>
    </location>
</feature>
<keyword evidence="1" id="KW-0472">Membrane</keyword>
<proteinExistence type="predicted"/>
<evidence type="ECO:0000313" key="3">
    <source>
        <dbReference type="Proteomes" id="UP000237968"/>
    </source>
</evidence>
<reference evidence="2 3" key="1">
    <citation type="submission" date="2018-03" db="EMBL/GenBank/DDBJ databases">
        <title>Draft Genome Sequences of the Obligatory Marine Myxobacteria Enhygromyxa salina SWB005.</title>
        <authorList>
            <person name="Poehlein A."/>
            <person name="Moghaddam J.A."/>
            <person name="Harms H."/>
            <person name="Alanjari M."/>
            <person name="Koenig G.M."/>
            <person name="Daniel R."/>
            <person name="Schaeberle T.F."/>
        </authorList>
    </citation>
    <scope>NUCLEOTIDE SEQUENCE [LARGE SCALE GENOMIC DNA]</scope>
    <source>
        <strain evidence="2 3">SWB005</strain>
    </source>
</reference>
<sequence length="284" mass="31002">MKLDEARVVLRPRNLSEIFDLALRFATDPAAKLYAKLGALTLLPAWGLTLAARWGLGWDWGLVWLLALALVTPIQGVFTVAVGRMMFAEEVSVAEVLGQYLRRLPAYIGALFVTRVMIGVMSLGFFLVIPPLWMWGRCTYIHEACLLEQAGPVEAVSRASRMINRNVMSAVALLLMLTLAAAAFVFVAESLLNDGLLEFVLQVGRPFGSLFDEGGSAAALLGLFLAVPYWATVRFLAYVDLRTRRDGWDVQLRFMAIQAAIQASGAAAAESRAGLRVEPEGARA</sequence>
<evidence type="ECO:0000313" key="2">
    <source>
        <dbReference type="EMBL" id="PRP91707.1"/>
    </source>
</evidence>
<evidence type="ECO:0008006" key="4">
    <source>
        <dbReference type="Google" id="ProtNLM"/>
    </source>
</evidence>
<comment type="caution">
    <text evidence="2">The sequence shown here is derived from an EMBL/GenBank/DDBJ whole genome shotgun (WGS) entry which is preliminary data.</text>
</comment>
<keyword evidence="3" id="KW-1185">Reference proteome</keyword>
<protein>
    <recommendedName>
        <fullName evidence="4">Glycerophosphoryl diester phosphodiesterase membrane domain-containing protein</fullName>
    </recommendedName>
</protein>
<keyword evidence="1" id="KW-1133">Transmembrane helix</keyword>
<feature type="transmembrane region" description="Helical" evidence="1">
    <location>
        <begin position="167"/>
        <end position="188"/>
    </location>
</feature>
<name>A0A2S9XFU1_9BACT</name>
<evidence type="ECO:0000256" key="1">
    <source>
        <dbReference type="SAM" id="Phobius"/>
    </source>
</evidence>
<dbReference type="OrthoDB" id="5506255at2"/>
<dbReference type="EMBL" id="PVNK01000232">
    <property type="protein sequence ID" value="PRP91707.1"/>
    <property type="molecule type" value="Genomic_DNA"/>
</dbReference>
<accession>A0A2S9XFU1</accession>
<dbReference type="RefSeq" id="WP_106394510.1">
    <property type="nucleotide sequence ID" value="NZ_PVNK01000232.1"/>
</dbReference>
<dbReference type="AlphaFoldDB" id="A0A2S9XFU1"/>
<dbReference type="Proteomes" id="UP000237968">
    <property type="component" value="Unassembled WGS sequence"/>
</dbReference>
<feature type="transmembrane region" description="Helical" evidence="1">
    <location>
        <begin position="217"/>
        <end position="237"/>
    </location>
</feature>